<organism evidence="2 3">
    <name type="scientific">Caenorhabditis tropicalis</name>
    <dbReference type="NCBI Taxonomy" id="1561998"/>
    <lineage>
        <taxon>Eukaryota</taxon>
        <taxon>Metazoa</taxon>
        <taxon>Ecdysozoa</taxon>
        <taxon>Nematoda</taxon>
        <taxon>Chromadorea</taxon>
        <taxon>Rhabditida</taxon>
        <taxon>Rhabditina</taxon>
        <taxon>Rhabditomorpha</taxon>
        <taxon>Rhabditoidea</taxon>
        <taxon>Rhabditidae</taxon>
        <taxon>Peloderinae</taxon>
        <taxon>Caenorhabditis</taxon>
    </lineage>
</organism>
<name>A0A1I7T6C3_9PELO</name>
<sequence>MIRGVSSFGNLHFLPRTPPSLLSFAYSSFPPNIINLLNVVLTREEVLLLLLQMNKKKKNIKNTTRQLIAQSIETCPIVLPSKQFKGGAHRRHETSQHGSQIEKKKRSIL</sequence>
<proteinExistence type="predicted"/>
<protein>
    <submittedName>
        <fullName evidence="3">F-box domain-containing protein</fullName>
    </submittedName>
</protein>
<keyword evidence="2" id="KW-1185">Reference proteome</keyword>
<evidence type="ECO:0000313" key="2">
    <source>
        <dbReference type="Proteomes" id="UP000095282"/>
    </source>
</evidence>
<evidence type="ECO:0000313" key="3">
    <source>
        <dbReference type="WBParaSite" id="Csp11.Scaffold520.g2835.t1"/>
    </source>
</evidence>
<reference evidence="3" key="1">
    <citation type="submission" date="2016-11" db="UniProtKB">
        <authorList>
            <consortium name="WormBaseParasite"/>
        </authorList>
    </citation>
    <scope>IDENTIFICATION</scope>
</reference>
<dbReference type="AlphaFoldDB" id="A0A1I7T6C3"/>
<evidence type="ECO:0000256" key="1">
    <source>
        <dbReference type="SAM" id="MobiDB-lite"/>
    </source>
</evidence>
<dbReference type="WBParaSite" id="Csp11.Scaffold520.g2835.t1">
    <property type="protein sequence ID" value="Csp11.Scaffold520.g2835.t1"/>
    <property type="gene ID" value="Csp11.Scaffold520.g2835"/>
</dbReference>
<feature type="region of interest" description="Disordered" evidence="1">
    <location>
        <begin position="83"/>
        <end position="109"/>
    </location>
</feature>
<accession>A0A1I7T6C3</accession>
<dbReference type="Proteomes" id="UP000095282">
    <property type="component" value="Unplaced"/>
</dbReference>